<keyword evidence="1" id="KW-0812">Transmembrane</keyword>
<reference evidence="2 3" key="1">
    <citation type="submission" date="2018-11" db="EMBL/GenBank/DDBJ databases">
        <authorList>
            <consortium name="Pathogen Informatics"/>
        </authorList>
    </citation>
    <scope>NUCLEOTIDE SEQUENCE [LARGE SCALE GENOMIC DNA]</scope>
</reference>
<feature type="transmembrane region" description="Helical" evidence="1">
    <location>
        <begin position="38"/>
        <end position="61"/>
    </location>
</feature>
<dbReference type="EMBL" id="UYYB01109500">
    <property type="protein sequence ID" value="VDM80677.1"/>
    <property type="molecule type" value="Genomic_DNA"/>
</dbReference>
<keyword evidence="1" id="KW-1133">Transmembrane helix</keyword>
<organism evidence="2 3">
    <name type="scientific">Strongylus vulgaris</name>
    <name type="common">Blood worm</name>
    <dbReference type="NCBI Taxonomy" id="40348"/>
    <lineage>
        <taxon>Eukaryota</taxon>
        <taxon>Metazoa</taxon>
        <taxon>Ecdysozoa</taxon>
        <taxon>Nematoda</taxon>
        <taxon>Chromadorea</taxon>
        <taxon>Rhabditida</taxon>
        <taxon>Rhabditina</taxon>
        <taxon>Rhabditomorpha</taxon>
        <taxon>Strongyloidea</taxon>
        <taxon>Strongylidae</taxon>
        <taxon>Strongylus</taxon>
    </lineage>
</organism>
<feature type="transmembrane region" description="Helical" evidence="1">
    <location>
        <begin position="73"/>
        <end position="96"/>
    </location>
</feature>
<protein>
    <submittedName>
        <fullName evidence="2">Uncharacterized protein</fullName>
    </submittedName>
</protein>
<proteinExistence type="predicted"/>
<dbReference type="Proteomes" id="UP000270094">
    <property type="component" value="Unassembled WGS sequence"/>
</dbReference>
<dbReference type="AlphaFoldDB" id="A0A3P7JWM4"/>
<accession>A0A3P7JWM4</accession>
<gene>
    <name evidence="2" type="ORF">SVUK_LOCUS15675</name>
</gene>
<keyword evidence="3" id="KW-1185">Reference proteome</keyword>
<name>A0A3P7JWM4_STRVU</name>
<dbReference type="OrthoDB" id="5803839at2759"/>
<evidence type="ECO:0000313" key="2">
    <source>
        <dbReference type="EMBL" id="VDM80677.1"/>
    </source>
</evidence>
<keyword evidence="1" id="KW-0472">Membrane</keyword>
<evidence type="ECO:0000256" key="1">
    <source>
        <dbReference type="SAM" id="Phobius"/>
    </source>
</evidence>
<sequence>METEVQSIQIVAQFKYLRPGQHAYDHYELLLLFSYLGYFRVTTFIDVSMFWTNIMWVYCLQWHLCCRLGFMKFWMWLALLSAIAVVVMIAPMSYAMNEMDLSWCRFMPNSTLAKYQPQWRR</sequence>
<evidence type="ECO:0000313" key="3">
    <source>
        <dbReference type="Proteomes" id="UP000270094"/>
    </source>
</evidence>